<reference evidence="2" key="1">
    <citation type="submission" date="2024-05" db="EMBL/GenBank/DDBJ databases">
        <title>Planctomycetes of the genus Singulisphaera possess chitinolytic capabilities.</title>
        <authorList>
            <person name="Ivanova A."/>
        </authorList>
    </citation>
    <scope>NUCLEOTIDE SEQUENCE</scope>
    <source>
        <strain evidence="2">Ch08T</strain>
    </source>
</reference>
<feature type="transmembrane region" description="Helical" evidence="1">
    <location>
        <begin position="12"/>
        <end position="30"/>
    </location>
</feature>
<evidence type="ECO:0000313" key="2">
    <source>
        <dbReference type="EMBL" id="XBH00864.1"/>
    </source>
</evidence>
<dbReference type="EMBL" id="CP155447">
    <property type="protein sequence ID" value="XBH00864.1"/>
    <property type="molecule type" value="Genomic_DNA"/>
</dbReference>
<name>A0AAU7C787_9BACT</name>
<protein>
    <submittedName>
        <fullName evidence="2">Uncharacterized protein</fullName>
    </submittedName>
</protein>
<dbReference type="RefSeq" id="WP_406693543.1">
    <property type="nucleotide sequence ID" value="NZ_CP155447.1"/>
</dbReference>
<dbReference type="AlphaFoldDB" id="A0AAU7C787"/>
<organism evidence="2">
    <name type="scientific">Singulisphaera sp. Ch08</name>
    <dbReference type="NCBI Taxonomy" id="3120278"/>
    <lineage>
        <taxon>Bacteria</taxon>
        <taxon>Pseudomonadati</taxon>
        <taxon>Planctomycetota</taxon>
        <taxon>Planctomycetia</taxon>
        <taxon>Isosphaerales</taxon>
        <taxon>Isosphaeraceae</taxon>
        <taxon>Singulisphaera</taxon>
    </lineage>
</organism>
<evidence type="ECO:0000256" key="1">
    <source>
        <dbReference type="SAM" id="Phobius"/>
    </source>
</evidence>
<sequence length="286" mass="30866">MTTQRYRGERPMVLRLVLVGLVAGLALSMPSRRDLDTMARTAQHWANDRLAEWDTETLADSGAYVFAVDPAEAALSVVAPARPLVSDEEFAVALNDSVALFAQDALAGETRETDQSIKSGAQLAALDSSKSIVIDLELPTEPVAIIGDESLDHTDLTELVFEGWAEATNRNKPVELASSNLSTDLDLVFEEVIEATVIRFDRDTSALVATARASSDEPLEMSEDLGTDETYALNRIADRVQESTAAAAAEVDRSENQLTNAVRLTREAVVAWASLIHGPAVVTISR</sequence>
<keyword evidence="1" id="KW-0812">Transmembrane</keyword>
<accession>A0AAU7C787</accession>
<keyword evidence="1" id="KW-1133">Transmembrane helix</keyword>
<gene>
    <name evidence="2" type="ORF">V5E97_21150</name>
</gene>
<proteinExistence type="predicted"/>
<keyword evidence="1" id="KW-0472">Membrane</keyword>